<dbReference type="PANTHER" id="PTHR33988:SF1">
    <property type="entry name" value="ENDORIBONUCLEASE MAZF7-RELATED"/>
    <property type="match status" value="1"/>
</dbReference>
<reference evidence="1 2" key="1">
    <citation type="submission" date="2012-06" db="EMBL/GenBank/DDBJ databases">
        <title>Complete sequence of Thiocystis violascens DSM 198.</title>
        <authorList>
            <consortium name="US DOE Joint Genome Institute"/>
            <person name="Lucas S."/>
            <person name="Han J."/>
            <person name="Lapidus A."/>
            <person name="Cheng J.-F."/>
            <person name="Goodwin L."/>
            <person name="Pitluck S."/>
            <person name="Peters L."/>
            <person name="Ovchinnikova G."/>
            <person name="Teshima H."/>
            <person name="Detter J.C."/>
            <person name="Han C."/>
            <person name="Tapia R."/>
            <person name="Land M."/>
            <person name="Hauser L."/>
            <person name="Kyrpides N."/>
            <person name="Ivanova N."/>
            <person name="Pagani I."/>
            <person name="Vogl K."/>
            <person name="Liu Z."/>
            <person name="Frigaard N.-U."/>
            <person name="Bryant D."/>
            <person name="Woyke T."/>
        </authorList>
    </citation>
    <scope>NUCLEOTIDE SEQUENCE [LARGE SCALE GENOMIC DNA]</scope>
    <source>
        <strain evidence="2">ATCC 17096 / DSM 198 / 6111</strain>
    </source>
</reference>
<protein>
    <submittedName>
        <fullName evidence="1">Growth inhibitor</fullName>
    </submittedName>
</protein>
<dbReference type="RefSeq" id="WP_014780121.1">
    <property type="nucleotide sequence ID" value="NC_018012.1"/>
</dbReference>
<dbReference type="Gene3D" id="2.30.30.110">
    <property type="match status" value="1"/>
</dbReference>
<accession>I3YFG6</accession>
<dbReference type="KEGG" id="tvi:Thivi_3895"/>
<dbReference type="AlphaFoldDB" id="I3YFG6"/>
<evidence type="ECO:0000313" key="1">
    <source>
        <dbReference type="EMBL" id="AFL75734.1"/>
    </source>
</evidence>
<gene>
    <name evidence="1" type="ordered locus">Thivi_3895</name>
</gene>
<organism evidence="1 2">
    <name type="scientific">Thiocystis violascens (strain ATCC 17096 / DSM 198 / 6111)</name>
    <name type="common">Chromatium violascens</name>
    <dbReference type="NCBI Taxonomy" id="765911"/>
    <lineage>
        <taxon>Bacteria</taxon>
        <taxon>Pseudomonadati</taxon>
        <taxon>Pseudomonadota</taxon>
        <taxon>Gammaproteobacteria</taxon>
        <taxon>Chromatiales</taxon>
        <taxon>Chromatiaceae</taxon>
        <taxon>Thiocystis</taxon>
    </lineage>
</organism>
<dbReference type="GO" id="GO:0016075">
    <property type="term" value="P:rRNA catabolic process"/>
    <property type="evidence" value="ECO:0007669"/>
    <property type="project" value="TreeGrafter"/>
</dbReference>
<dbReference type="GO" id="GO:0004521">
    <property type="term" value="F:RNA endonuclease activity"/>
    <property type="evidence" value="ECO:0007669"/>
    <property type="project" value="TreeGrafter"/>
</dbReference>
<dbReference type="STRING" id="765911.Thivi_3895"/>
<name>I3YFG6_THIV6</name>
<dbReference type="GO" id="GO:0003677">
    <property type="term" value="F:DNA binding"/>
    <property type="evidence" value="ECO:0007669"/>
    <property type="project" value="InterPro"/>
</dbReference>
<sequence length="114" mass="12271">MGDIRRGDIVLAAAAGDYGKPRPWLVVQADKYIGADGPDSILVCPFTSHQETLPYRVPVSLPYGDAVRASWAMTDKLMAVKRERIRASVGRVSSQEFAAIESAIADLLGLALAQ</sequence>
<evidence type="ECO:0000313" key="2">
    <source>
        <dbReference type="Proteomes" id="UP000006062"/>
    </source>
</evidence>
<dbReference type="InterPro" id="IPR011067">
    <property type="entry name" value="Plasmid_toxin/cell-grow_inhib"/>
</dbReference>
<proteinExistence type="predicted"/>
<dbReference type="OrthoDB" id="6064990at2"/>
<dbReference type="EMBL" id="CP003154">
    <property type="protein sequence ID" value="AFL75734.1"/>
    <property type="molecule type" value="Genomic_DNA"/>
</dbReference>
<dbReference type="InterPro" id="IPR003477">
    <property type="entry name" value="PemK-like"/>
</dbReference>
<dbReference type="Proteomes" id="UP000006062">
    <property type="component" value="Chromosome"/>
</dbReference>
<dbReference type="Pfam" id="PF02452">
    <property type="entry name" value="PemK_toxin"/>
    <property type="match status" value="1"/>
</dbReference>
<dbReference type="eggNOG" id="COG2337">
    <property type="taxonomic scope" value="Bacteria"/>
</dbReference>
<dbReference type="SUPFAM" id="SSF50118">
    <property type="entry name" value="Cell growth inhibitor/plasmid maintenance toxic component"/>
    <property type="match status" value="1"/>
</dbReference>
<dbReference type="HOGENOM" id="CLU_121823_3_2_6"/>
<dbReference type="GO" id="GO:0006402">
    <property type="term" value="P:mRNA catabolic process"/>
    <property type="evidence" value="ECO:0007669"/>
    <property type="project" value="TreeGrafter"/>
</dbReference>
<keyword evidence="2" id="KW-1185">Reference proteome</keyword>
<dbReference type="PANTHER" id="PTHR33988">
    <property type="entry name" value="ENDORIBONUCLEASE MAZF-RELATED"/>
    <property type="match status" value="1"/>
</dbReference>